<proteinExistence type="predicted"/>
<name>A0ACC0K2U2_CHOFU</name>
<keyword evidence="2" id="KW-1185">Reference proteome</keyword>
<accession>A0ACC0K2U2</accession>
<comment type="caution">
    <text evidence="1">The sequence shown here is derived from an EMBL/GenBank/DDBJ whole genome shotgun (WGS) entry which is preliminary data.</text>
</comment>
<sequence length="433" mass="49901">MLMATNMISFVIIITLISVSLCQIRSDDLVLQYAAVIFRHGDRTPVEPYPTDPYKNESMWPVKFGQLTNTGKKQHYALGKWLRERYRHMISEEYDPTQIHVRSTDVDRTLMSVEANLAGLFPPVGNSIWDNQLQWQPIPVHTMPTNRDEVLAMQRKCPAYDIALEELQESKEYTDRLSQYQGLMDYLTAYTGAKIKDYNDISYVYNTLYIETLYNFTLPNWTRTVYPDKMREPSCYSFRTATMTPLLARLKVGPLIQEIVTKMANTTLTYPAGYSNAVKLSIYSAHDITVANVLHALGMFDGNCPVYTATILFELLYSQNTAEHFVRISYRNFTGIAEPYVLRIPYCGEVCSFNRFVTLYENLLNINWDFECAKKNIPILGMSMLYSVGILAALFVAHKIIFNRLPRNRLNIMYSNVNTDTKIPDKITEAQKK</sequence>
<reference evidence="1 2" key="1">
    <citation type="journal article" date="2022" name="Genome Biol. Evol.">
        <title>The Spruce Budworm Genome: Reconstructing the Evolutionary History of Antifreeze Proteins.</title>
        <authorList>
            <person name="Beliveau C."/>
            <person name="Gagne P."/>
            <person name="Picq S."/>
            <person name="Vernygora O."/>
            <person name="Keeling C.I."/>
            <person name="Pinkney K."/>
            <person name="Doucet D."/>
            <person name="Wen F."/>
            <person name="Johnston J.S."/>
            <person name="Maaroufi H."/>
            <person name="Boyle B."/>
            <person name="Laroche J."/>
            <person name="Dewar K."/>
            <person name="Juretic N."/>
            <person name="Blackburn G."/>
            <person name="Nisole A."/>
            <person name="Brunet B."/>
            <person name="Brandao M."/>
            <person name="Lumley L."/>
            <person name="Duan J."/>
            <person name="Quan G."/>
            <person name="Lucarotti C.J."/>
            <person name="Roe A.D."/>
            <person name="Sperling F.A.H."/>
            <person name="Levesque R.C."/>
            <person name="Cusson M."/>
        </authorList>
    </citation>
    <scope>NUCLEOTIDE SEQUENCE [LARGE SCALE GENOMIC DNA]</scope>
    <source>
        <strain evidence="1">Glfc:IPQL:Cfum</strain>
    </source>
</reference>
<dbReference type="Proteomes" id="UP001064048">
    <property type="component" value="Chromosome Z"/>
</dbReference>
<protein>
    <submittedName>
        <fullName evidence="1">Uncharacterized protein</fullName>
    </submittedName>
</protein>
<organism evidence="1 2">
    <name type="scientific">Choristoneura fumiferana</name>
    <name type="common">Spruce budworm moth</name>
    <name type="synonym">Archips fumiferana</name>
    <dbReference type="NCBI Taxonomy" id="7141"/>
    <lineage>
        <taxon>Eukaryota</taxon>
        <taxon>Metazoa</taxon>
        <taxon>Ecdysozoa</taxon>
        <taxon>Arthropoda</taxon>
        <taxon>Hexapoda</taxon>
        <taxon>Insecta</taxon>
        <taxon>Pterygota</taxon>
        <taxon>Neoptera</taxon>
        <taxon>Endopterygota</taxon>
        <taxon>Lepidoptera</taxon>
        <taxon>Glossata</taxon>
        <taxon>Ditrysia</taxon>
        <taxon>Tortricoidea</taxon>
        <taxon>Tortricidae</taxon>
        <taxon>Tortricinae</taxon>
        <taxon>Choristoneura</taxon>
    </lineage>
</organism>
<evidence type="ECO:0000313" key="1">
    <source>
        <dbReference type="EMBL" id="KAI8430694.1"/>
    </source>
</evidence>
<evidence type="ECO:0000313" key="2">
    <source>
        <dbReference type="Proteomes" id="UP001064048"/>
    </source>
</evidence>
<gene>
    <name evidence="1" type="ORF">MSG28_000883</name>
</gene>
<dbReference type="EMBL" id="CM046131">
    <property type="protein sequence ID" value="KAI8430694.1"/>
    <property type="molecule type" value="Genomic_DNA"/>
</dbReference>